<dbReference type="EMBL" id="PYHP01000061">
    <property type="protein sequence ID" value="PUA37143.1"/>
    <property type="molecule type" value="Genomic_DNA"/>
</dbReference>
<sequence length="66" mass="7619">MRHRQGKLIEEPVFQGNGSLYKQGEAGLFGFALDPHFARNGYMDAYHTYGRRMTTRSSGLYRNFKS</sequence>
<reference evidence="1 2" key="1">
    <citation type="submission" date="2018-03" db="EMBL/GenBank/DDBJ databases">
        <title>Genome sequence of Paenibacillus elgii strain AC13 an antimicrobial compound producing bacteria.</title>
        <authorList>
            <person name="Kurokawa A.S."/>
            <person name="Araujo J.F."/>
            <person name="Costa R.A."/>
            <person name="Ortega D.B."/>
            <person name="Pires A.S."/>
            <person name="Pappas G.J.Jr."/>
            <person name="Franco O.L."/>
            <person name="Barreto C."/>
            <person name="Magalhaes B.S."/>
            <person name="Kruger R.H."/>
        </authorList>
    </citation>
    <scope>NUCLEOTIDE SEQUENCE [LARGE SCALE GENOMIC DNA]</scope>
    <source>
        <strain evidence="1 2">AC13</strain>
    </source>
</reference>
<name>A0A2T6FZ01_9BACL</name>
<protein>
    <submittedName>
        <fullName evidence="1">Uncharacterized protein</fullName>
    </submittedName>
</protein>
<organism evidence="1 2">
    <name type="scientific">Paenibacillus elgii</name>
    <dbReference type="NCBI Taxonomy" id="189691"/>
    <lineage>
        <taxon>Bacteria</taxon>
        <taxon>Bacillati</taxon>
        <taxon>Bacillota</taxon>
        <taxon>Bacilli</taxon>
        <taxon>Bacillales</taxon>
        <taxon>Paenibacillaceae</taxon>
        <taxon>Paenibacillus</taxon>
    </lineage>
</organism>
<evidence type="ECO:0000313" key="1">
    <source>
        <dbReference type="EMBL" id="PUA37143.1"/>
    </source>
</evidence>
<dbReference type="RefSeq" id="WP_108533125.1">
    <property type="nucleotide sequence ID" value="NZ_PYHP01000061.1"/>
</dbReference>
<accession>A0A2T6FZ01</accession>
<dbReference type="InterPro" id="IPR011042">
    <property type="entry name" value="6-blade_b-propeller_TolB-like"/>
</dbReference>
<dbReference type="Proteomes" id="UP000244184">
    <property type="component" value="Unassembled WGS sequence"/>
</dbReference>
<dbReference type="Gene3D" id="2.120.10.30">
    <property type="entry name" value="TolB, C-terminal domain"/>
    <property type="match status" value="1"/>
</dbReference>
<evidence type="ECO:0000313" key="2">
    <source>
        <dbReference type="Proteomes" id="UP000244184"/>
    </source>
</evidence>
<proteinExistence type="predicted"/>
<gene>
    <name evidence="1" type="ORF">C8Z91_21530</name>
</gene>
<comment type="caution">
    <text evidence="1">The sequence shown here is derived from an EMBL/GenBank/DDBJ whole genome shotgun (WGS) entry which is preliminary data.</text>
</comment>
<dbReference type="AlphaFoldDB" id="A0A2T6FZ01"/>